<evidence type="ECO:0000313" key="2">
    <source>
        <dbReference type="Proteomes" id="UP001501444"/>
    </source>
</evidence>
<reference evidence="2" key="1">
    <citation type="journal article" date="2019" name="Int. J. Syst. Evol. Microbiol.">
        <title>The Global Catalogue of Microorganisms (GCM) 10K type strain sequencing project: providing services to taxonomists for standard genome sequencing and annotation.</title>
        <authorList>
            <consortium name="The Broad Institute Genomics Platform"/>
            <consortium name="The Broad Institute Genome Sequencing Center for Infectious Disease"/>
            <person name="Wu L."/>
            <person name="Ma J."/>
        </authorList>
    </citation>
    <scope>NUCLEOTIDE SEQUENCE [LARGE SCALE GENOMIC DNA]</scope>
    <source>
        <strain evidence="2">JCM 3272</strain>
    </source>
</reference>
<dbReference type="RefSeq" id="WP_344615576.1">
    <property type="nucleotide sequence ID" value="NZ_BAAARV010000053.1"/>
</dbReference>
<protein>
    <recommendedName>
        <fullName evidence="3">Tyr recombinase domain-containing protein</fullName>
    </recommendedName>
</protein>
<gene>
    <name evidence="1" type="ORF">GCM10010170_056600</name>
</gene>
<accession>A0ABP5TTI8</accession>
<evidence type="ECO:0000313" key="1">
    <source>
        <dbReference type="EMBL" id="GAA2361318.1"/>
    </source>
</evidence>
<sequence length="125" mass="13679">MGIWLGLRGRALRGDRQVPLQAGLSEKDWAPRELRHGSVSIASALGLTLEQVADLVGNAGTVVMEKVYRHQLRSVLTHSAEAVDGLFVALAGWGAIVRPPERIKDRFRSSKTALELRWAILGSNQ</sequence>
<name>A0ABP5TTI8_9ACTN</name>
<evidence type="ECO:0008006" key="3">
    <source>
        <dbReference type="Google" id="ProtNLM"/>
    </source>
</evidence>
<comment type="caution">
    <text evidence="1">The sequence shown here is derived from an EMBL/GenBank/DDBJ whole genome shotgun (WGS) entry which is preliminary data.</text>
</comment>
<dbReference type="Proteomes" id="UP001501444">
    <property type="component" value="Unassembled WGS sequence"/>
</dbReference>
<keyword evidence="2" id="KW-1185">Reference proteome</keyword>
<dbReference type="EMBL" id="BAAARV010000053">
    <property type="protein sequence ID" value="GAA2361318.1"/>
    <property type="molecule type" value="Genomic_DNA"/>
</dbReference>
<proteinExistence type="predicted"/>
<organism evidence="1 2">
    <name type="scientific">Dactylosporangium salmoneum</name>
    <dbReference type="NCBI Taxonomy" id="53361"/>
    <lineage>
        <taxon>Bacteria</taxon>
        <taxon>Bacillati</taxon>
        <taxon>Actinomycetota</taxon>
        <taxon>Actinomycetes</taxon>
        <taxon>Micromonosporales</taxon>
        <taxon>Micromonosporaceae</taxon>
        <taxon>Dactylosporangium</taxon>
    </lineage>
</organism>